<feature type="region of interest" description="Disordered" evidence="1">
    <location>
        <begin position="1"/>
        <end position="49"/>
    </location>
</feature>
<name>A0AA37C2X6_9ACTN</name>
<comment type="caution">
    <text evidence="3">The sequence shown here is derived from an EMBL/GenBank/DDBJ whole genome shotgun (WGS) entry which is preliminary data.</text>
</comment>
<dbReference type="AlphaFoldDB" id="A0AA37C2X6"/>
<reference evidence="3" key="1">
    <citation type="submission" date="2022-09" db="EMBL/GenBank/DDBJ databases">
        <title>Whole genome shotgun sequence of Streptomyces albidoflavus NBRC 12854.</title>
        <authorList>
            <person name="Komaki H."/>
            <person name="Tamura T."/>
        </authorList>
    </citation>
    <scope>NUCLEOTIDE SEQUENCE</scope>
    <source>
        <strain evidence="3">NBRC 12854</strain>
    </source>
</reference>
<proteinExistence type="predicted"/>
<organism evidence="3 4">
    <name type="scientific">Streptomyces albidoflavus</name>
    <dbReference type="NCBI Taxonomy" id="1886"/>
    <lineage>
        <taxon>Bacteria</taxon>
        <taxon>Bacillati</taxon>
        <taxon>Actinomycetota</taxon>
        <taxon>Actinomycetes</taxon>
        <taxon>Kitasatosporales</taxon>
        <taxon>Streptomycetaceae</taxon>
        <taxon>Streptomyces</taxon>
        <taxon>Streptomyces albidoflavus group</taxon>
    </lineage>
</organism>
<feature type="transmembrane region" description="Helical" evidence="2">
    <location>
        <begin position="98"/>
        <end position="117"/>
    </location>
</feature>
<accession>A0AA37C2X6</accession>
<dbReference type="EMBL" id="BNDZ01000005">
    <property type="protein sequence ID" value="GHI48343.1"/>
    <property type="molecule type" value="Genomic_DNA"/>
</dbReference>
<protein>
    <submittedName>
        <fullName evidence="3">Uncharacterized protein</fullName>
    </submittedName>
</protein>
<evidence type="ECO:0000313" key="3">
    <source>
        <dbReference type="EMBL" id="GHI48343.1"/>
    </source>
</evidence>
<feature type="compositionally biased region" description="Low complexity" evidence="1">
    <location>
        <begin position="29"/>
        <end position="49"/>
    </location>
</feature>
<keyword evidence="2" id="KW-1133">Transmembrane helix</keyword>
<evidence type="ECO:0000256" key="2">
    <source>
        <dbReference type="SAM" id="Phobius"/>
    </source>
</evidence>
<gene>
    <name evidence="3" type="ORF">ScoT_45170</name>
</gene>
<keyword evidence="2" id="KW-0812">Transmembrane</keyword>
<evidence type="ECO:0000256" key="1">
    <source>
        <dbReference type="SAM" id="MobiDB-lite"/>
    </source>
</evidence>
<keyword evidence="2" id="KW-0472">Membrane</keyword>
<sequence>MPVPHVSGPDPAALLPGPPPARAPERGARAPGTACAGARAPRGLPGARTAPRAACAPAASTAARGAGPAPVSTAVRWAAFGCVLAPVVLVVYGASAGGVMWVAPVLAAVTGICRLLLRRAERGGATGSRSAAGDVPR</sequence>
<dbReference type="Proteomes" id="UP001051844">
    <property type="component" value="Unassembled WGS sequence"/>
</dbReference>
<evidence type="ECO:0000313" key="4">
    <source>
        <dbReference type="Proteomes" id="UP001051844"/>
    </source>
</evidence>